<comment type="caution">
    <text evidence="8">The sequence shown here is derived from an EMBL/GenBank/DDBJ whole genome shotgun (WGS) entry which is preliminary data.</text>
</comment>
<evidence type="ECO:0000256" key="6">
    <source>
        <dbReference type="RuleBase" id="RU363077"/>
    </source>
</evidence>
<dbReference type="AlphaFoldDB" id="A0AAD3TLG4"/>
<feature type="transmembrane region" description="Helical" evidence="6">
    <location>
        <begin position="20"/>
        <end position="40"/>
    </location>
</feature>
<dbReference type="InterPro" id="IPR000620">
    <property type="entry name" value="EamA_dom"/>
</dbReference>
<dbReference type="PANTHER" id="PTHR31218">
    <property type="entry name" value="WAT1-RELATED PROTEIN"/>
    <property type="match status" value="1"/>
</dbReference>
<dbReference type="SUPFAM" id="SSF103481">
    <property type="entry name" value="Multidrug resistance efflux transporter EmrE"/>
    <property type="match status" value="1"/>
</dbReference>
<dbReference type="Pfam" id="PF00892">
    <property type="entry name" value="EamA"/>
    <property type="match status" value="1"/>
</dbReference>
<name>A0AAD3TLG4_NEPGR</name>
<sequence>MEEKSVCGKALGVLHKAKPYLAVVCLQFGYSGMHVINAVTLKRGMNHYVLTVYRHVAATLAIAPFALVLERKIRPKMTLSVFLKIMLLALLEPVIDQNLYYVGLKYTSASFASASVNVLPAITFIVATLFRLEKVDMKKIPSQAKIIGTIITVSGAMVMTLYKGPIVDIFMASRRSHHGSDFSNSSNQHWIVGTLMLLSSCLGWSAFFIVQSFTVSQYPAELSLSMLICVMGVVEVQPWPL</sequence>
<keyword evidence="3 6" id="KW-0812">Transmembrane</keyword>
<comment type="subcellular location">
    <subcellularLocation>
        <location evidence="1 6">Membrane</location>
        <topology evidence="1 6">Multi-pass membrane protein</topology>
    </subcellularLocation>
</comment>
<evidence type="ECO:0000313" key="9">
    <source>
        <dbReference type="Proteomes" id="UP001279734"/>
    </source>
</evidence>
<evidence type="ECO:0000256" key="5">
    <source>
        <dbReference type="ARBA" id="ARBA00023136"/>
    </source>
</evidence>
<evidence type="ECO:0000256" key="3">
    <source>
        <dbReference type="ARBA" id="ARBA00022692"/>
    </source>
</evidence>
<feature type="transmembrane region" description="Helical" evidence="6">
    <location>
        <begin position="109"/>
        <end position="132"/>
    </location>
</feature>
<dbReference type="InterPro" id="IPR037185">
    <property type="entry name" value="EmrE-like"/>
</dbReference>
<reference evidence="8" key="1">
    <citation type="submission" date="2023-05" db="EMBL/GenBank/DDBJ databases">
        <title>Nepenthes gracilis genome sequencing.</title>
        <authorList>
            <person name="Fukushima K."/>
        </authorList>
    </citation>
    <scope>NUCLEOTIDE SEQUENCE</scope>
    <source>
        <strain evidence="8">SING2019-196</strain>
    </source>
</reference>
<protein>
    <recommendedName>
        <fullName evidence="6">WAT1-related protein</fullName>
    </recommendedName>
</protein>
<evidence type="ECO:0000256" key="1">
    <source>
        <dbReference type="ARBA" id="ARBA00004141"/>
    </source>
</evidence>
<keyword evidence="5 6" id="KW-0472">Membrane</keyword>
<accession>A0AAD3TLG4</accession>
<gene>
    <name evidence="8" type="ORF">Nepgr_033202</name>
</gene>
<evidence type="ECO:0000256" key="2">
    <source>
        <dbReference type="ARBA" id="ARBA00007635"/>
    </source>
</evidence>
<feature type="transmembrane region" description="Helical" evidence="6">
    <location>
        <begin position="144"/>
        <end position="162"/>
    </location>
</feature>
<feature type="transmembrane region" description="Helical" evidence="6">
    <location>
        <begin position="81"/>
        <end position="103"/>
    </location>
</feature>
<evidence type="ECO:0000259" key="7">
    <source>
        <dbReference type="Pfam" id="PF00892"/>
    </source>
</evidence>
<evidence type="ECO:0000256" key="4">
    <source>
        <dbReference type="ARBA" id="ARBA00022989"/>
    </source>
</evidence>
<comment type="similarity">
    <text evidence="2 6">Belongs to the drug/metabolite transporter (DMT) superfamily. Plant drug/metabolite exporter (P-DME) (TC 2.A.7.4) family.</text>
</comment>
<evidence type="ECO:0000313" key="8">
    <source>
        <dbReference type="EMBL" id="GMH31359.1"/>
    </source>
</evidence>
<dbReference type="Proteomes" id="UP001279734">
    <property type="component" value="Unassembled WGS sequence"/>
</dbReference>
<keyword evidence="4 6" id="KW-1133">Transmembrane helix</keyword>
<keyword evidence="9" id="KW-1185">Reference proteome</keyword>
<feature type="domain" description="EamA" evidence="7">
    <location>
        <begin position="21"/>
        <end position="160"/>
    </location>
</feature>
<dbReference type="EMBL" id="BSYO01000040">
    <property type="protein sequence ID" value="GMH31359.1"/>
    <property type="molecule type" value="Genomic_DNA"/>
</dbReference>
<organism evidence="8 9">
    <name type="scientific">Nepenthes gracilis</name>
    <name type="common">Slender pitcher plant</name>
    <dbReference type="NCBI Taxonomy" id="150966"/>
    <lineage>
        <taxon>Eukaryota</taxon>
        <taxon>Viridiplantae</taxon>
        <taxon>Streptophyta</taxon>
        <taxon>Embryophyta</taxon>
        <taxon>Tracheophyta</taxon>
        <taxon>Spermatophyta</taxon>
        <taxon>Magnoliopsida</taxon>
        <taxon>eudicotyledons</taxon>
        <taxon>Gunneridae</taxon>
        <taxon>Pentapetalae</taxon>
        <taxon>Caryophyllales</taxon>
        <taxon>Nepenthaceae</taxon>
        <taxon>Nepenthes</taxon>
    </lineage>
</organism>
<dbReference type="InterPro" id="IPR030184">
    <property type="entry name" value="WAT1-related"/>
</dbReference>
<dbReference type="GO" id="GO:0016020">
    <property type="term" value="C:membrane"/>
    <property type="evidence" value="ECO:0007669"/>
    <property type="project" value="UniProtKB-SubCell"/>
</dbReference>
<feature type="transmembrane region" description="Helical" evidence="6">
    <location>
        <begin position="190"/>
        <end position="210"/>
    </location>
</feature>
<proteinExistence type="inferred from homology"/>
<dbReference type="GO" id="GO:0022857">
    <property type="term" value="F:transmembrane transporter activity"/>
    <property type="evidence" value="ECO:0007669"/>
    <property type="project" value="InterPro"/>
</dbReference>
<feature type="transmembrane region" description="Helical" evidence="6">
    <location>
        <begin position="52"/>
        <end position="69"/>
    </location>
</feature>